<sequence>MPYLAHTGNLQVAGFAILMVGWILGTISTGLVQWRVWHVANTTLITSGIAWIGIWRTCFFSHILVSPNLKIMYCQPFSVTDSFVPREIFVAQGLMLVAIILGAVGMTVCFFGLKKVYQAPSDASVIPLWFTAGGILILLSSISIIIPVAWNMHSVVNNFSISFPSTFNMPSSPETQNVGAAISVGVVAAIFLLTSGIFFLCYRLPKEFDHRVYPIDEEDSVFSDSMSMGSGLSGNSRSFISSNLSSRATLNCDGIKNDAFIYDVDDNIDTRFHNGAKV</sequence>
<dbReference type="GO" id="GO:0005923">
    <property type="term" value="C:bicellular tight junction"/>
    <property type="evidence" value="ECO:0007669"/>
    <property type="project" value="UniProtKB-SubCell"/>
</dbReference>
<feature type="transmembrane region" description="Helical" evidence="10">
    <location>
        <begin position="12"/>
        <end position="32"/>
    </location>
</feature>
<comment type="similarity">
    <text evidence="3">Belongs to the claudin family.</text>
</comment>
<accession>A0A8J6FDG3</accession>
<comment type="subcellular location">
    <subcellularLocation>
        <location evidence="1">Cell junction</location>
        <location evidence="1">Tight junction</location>
    </subcellularLocation>
    <subcellularLocation>
        <location evidence="2">Cell membrane</location>
        <topology evidence="2">Multi-pass membrane protein</topology>
    </subcellularLocation>
</comment>
<dbReference type="GO" id="GO:0005198">
    <property type="term" value="F:structural molecule activity"/>
    <property type="evidence" value="ECO:0007669"/>
    <property type="project" value="InterPro"/>
</dbReference>
<feature type="transmembrane region" description="Helical" evidence="10">
    <location>
        <begin position="178"/>
        <end position="202"/>
    </location>
</feature>
<evidence type="ECO:0000256" key="5">
    <source>
        <dbReference type="ARBA" id="ARBA00022475"/>
    </source>
</evidence>
<keyword evidence="5" id="KW-1003">Cell membrane</keyword>
<dbReference type="Gene3D" id="1.20.140.150">
    <property type="match status" value="1"/>
</dbReference>
<feature type="transmembrane region" description="Helical" evidence="10">
    <location>
        <begin position="125"/>
        <end position="150"/>
    </location>
</feature>
<dbReference type="Proteomes" id="UP000770717">
    <property type="component" value="Unassembled WGS sequence"/>
</dbReference>
<evidence type="ECO:0000256" key="3">
    <source>
        <dbReference type="ARBA" id="ARBA00008295"/>
    </source>
</evidence>
<evidence type="ECO:0000256" key="7">
    <source>
        <dbReference type="ARBA" id="ARBA00022949"/>
    </source>
</evidence>
<evidence type="ECO:0000256" key="1">
    <source>
        <dbReference type="ARBA" id="ARBA00004435"/>
    </source>
</evidence>
<proteinExistence type="inferred from homology"/>
<name>A0A8J6FDG3_ELECQ</name>
<evidence type="ECO:0008006" key="13">
    <source>
        <dbReference type="Google" id="ProtNLM"/>
    </source>
</evidence>
<dbReference type="Pfam" id="PF13903">
    <property type="entry name" value="Claudin_2"/>
    <property type="match status" value="1"/>
</dbReference>
<keyword evidence="7" id="KW-0965">Cell junction</keyword>
<keyword evidence="9 10" id="KW-0472">Membrane</keyword>
<evidence type="ECO:0000313" key="12">
    <source>
        <dbReference type="Proteomes" id="UP000770717"/>
    </source>
</evidence>
<keyword evidence="8 10" id="KW-1133">Transmembrane helix</keyword>
<reference evidence="11" key="1">
    <citation type="thesis" date="2020" institute="ProQuest LLC" country="789 East Eisenhower Parkway, Ann Arbor, MI, USA">
        <title>Comparative Genomics and Chromosome Evolution.</title>
        <authorList>
            <person name="Mudd A.B."/>
        </authorList>
    </citation>
    <scope>NUCLEOTIDE SEQUENCE</scope>
    <source>
        <strain evidence="11">HN-11 Male</strain>
        <tissue evidence="11">Kidney and liver</tissue>
    </source>
</reference>
<comment type="caution">
    <text evidence="11">The sequence shown here is derived from an EMBL/GenBank/DDBJ whole genome shotgun (WGS) entry which is preliminary data.</text>
</comment>
<feature type="transmembrane region" description="Helical" evidence="10">
    <location>
        <begin position="44"/>
        <end position="69"/>
    </location>
</feature>
<keyword evidence="4" id="KW-0796">Tight junction</keyword>
<evidence type="ECO:0000313" key="11">
    <source>
        <dbReference type="EMBL" id="KAG9485653.1"/>
    </source>
</evidence>
<dbReference type="PRINTS" id="PR01077">
    <property type="entry name" value="CLAUDIN"/>
</dbReference>
<dbReference type="EMBL" id="WNTK01000004">
    <property type="protein sequence ID" value="KAG9485653.1"/>
    <property type="molecule type" value="Genomic_DNA"/>
</dbReference>
<evidence type="ECO:0000256" key="8">
    <source>
        <dbReference type="ARBA" id="ARBA00022989"/>
    </source>
</evidence>
<dbReference type="AlphaFoldDB" id="A0A8J6FDG3"/>
<evidence type="ECO:0000256" key="4">
    <source>
        <dbReference type="ARBA" id="ARBA00022427"/>
    </source>
</evidence>
<protein>
    <recommendedName>
        <fullName evidence="13">Claudin-34</fullName>
    </recommendedName>
</protein>
<dbReference type="PANTHER" id="PTHR12002">
    <property type="entry name" value="CLAUDIN"/>
    <property type="match status" value="1"/>
</dbReference>
<keyword evidence="6 10" id="KW-0812">Transmembrane</keyword>
<dbReference type="OrthoDB" id="9895009at2759"/>
<evidence type="ECO:0000256" key="9">
    <source>
        <dbReference type="ARBA" id="ARBA00023136"/>
    </source>
</evidence>
<organism evidence="11 12">
    <name type="scientific">Eleutherodactylus coqui</name>
    <name type="common">Puerto Rican coqui</name>
    <dbReference type="NCBI Taxonomy" id="57060"/>
    <lineage>
        <taxon>Eukaryota</taxon>
        <taxon>Metazoa</taxon>
        <taxon>Chordata</taxon>
        <taxon>Craniata</taxon>
        <taxon>Vertebrata</taxon>
        <taxon>Euteleostomi</taxon>
        <taxon>Amphibia</taxon>
        <taxon>Batrachia</taxon>
        <taxon>Anura</taxon>
        <taxon>Neobatrachia</taxon>
        <taxon>Hyloidea</taxon>
        <taxon>Eleutherodactylidae</taxon>
        <taxon>Eleutherodactylinae</taxon>
        <taxon>Eleutherodactylus</taxon>
        <taxon>Eleutherodactylus</taxon>
    </lineage>
</organism>
<evidence type="ECO:0000256" key="10">
    <source>
        <dbReference type="SAM" id="Phobius"/>
    </source>
</evidence>
<dbReference type="InterPro" id="IPR006187">
    <property type="entry name" value="Claudin"/>
</dbReference>
<gene>
    <name evidence="11" type="ORF">GDO78_008639</name>
</gene>
<feature type="transmembrane region" description="Helical" evidence="10">
    <location>
        <begin position="89"/>
        <end position="113"/>
    </location>
</feature>
<evidence type="ECO:0000256" key="2">
    <source>
        <dbReference type="ARBA" id="ARBA00004651"/>
    </source>
</evidence>
<dbReference type="InterPro" id="IPR004031">
    <property type="entry name" value="PMP22/EMP/MP20/Claudin"/>
</dbReference>
<evidence type="ECO:0000256" key="6">
    <source>
        <dbReference type="ARBA" id="ARBA00022692"/>
    </source>
</evidence>
<keyword evidence="12" id="KW-1185">Reference proteome</keyword>
<dbReference type="GO" id="GO:0005886">
    <property type="term" value="C:plasma membrane"/>
    <property type="evidence" value="ECO:0007669"/>
    <property type="project" value="UniProtKB-SubCell"/>
</dbReference>